<dbReference type="SUPFAM" id="SSF53850">
    <property type="entry name" value="Periplasmic binding protein-like II"/>
    <property type="match status" value="1"/>
</dbReference>
<dbReference type="PRINTS" id="PR00039">
    <property type="entry name" value="HTHLYSR"/>
</dbReference>
<evidence type="ECO:0000256" key="2">
    <source>
        <dbReference type="ARBA" id="ARBA00023015"/>
    </source>
</evidence>
<dbReference type="GO" id="GO:0003677">
    <property type="term" value="F:DNA binding"/>
    <property type="evidence" value="ECO:0007669"/>
    <property type="project" value="UniProtKB-KW"/>
</dbReference>
<dbReference type="Gene3D" id="3.40.190.10">
    <property type="entry name" value="Periplasmic binding protein-like II"/>
    <property type="match status" value="2"/>
</dbReference>
<dbReference type="InterPro" id="IPR036390">
    <property type="entry name" value="WH_DNA-bd_sf"/>
</dbReference>
<dbReference type="PANTHER" id="PTHR30346">
    <property type="entry name" value="TRANSCRIPTIONAL DUAL REGULATOR HCAR-RELATED"/>
    <property type="match status" value="1"/>
</dbReference>
<dbReference type="GO" id="GO:0032993">
    <property type="term" value="C:protein-DNA complex"/>
    <property type="evidence" value="ECO:0007669"/>
    <property type="project" value="TreeGrafter"/>
</dbReference>
<dbReference type="Gene3D" id="1.10.10.10">
    <property type="entry name" value="Winged helix-like DNA-binding domain superfamily/Winged helix DNA-binding domain"/>
    <property type="match status" value="1"/>
</dbReference>
<dbReference type="GO" id="GO:0003700">
    <property type="term" value="F:DNA-binding transcription factor activity"/>
    <property type="evidence" value="ECO:0007669"/>
    <property type="project" value="InterPro"/>
</dbReference>
<dbReference type="EMBL" id="QNRR01000001">
    <property type="protein sequence ID" value="RBP47473.1"/>
    <property type="molecule type" value="Genomic_DNA"/>
</dbReference>
<dbReference type="PANTHER" id="PTHR30346:SF0">
    <property type="entry name" value="HCA OPERON TRANSCRIPTIONAL ACTIVATOR HCAR"/>
    <property type="match status" value="1"/>
</dbReference>
<evidence type="ECO:0000313" key="6">
    <source>
        <dbReference type="EMBL" id="RBP47473.1"/>
    </source>
</evidence>
<gene>
    <name evidence="6" type="ORF">DES53_101270</name>
</gene>
<evidence type="ECO:0000313" key="7">
    <source>
        <dbReference type="Proteomes" id="UP000253426"/>
    </source>
</evidence>
<evidence type="ECO:0000256" key="3">
    <source>
        <dbReference type="ARBA" id="ARBA00023125"/>
    </source>
</evidence>
<evidence type="ECO:0000259" key="5">
    <source>
        <dbReference type="PROSITE" id="PS50931"/>
    </source>
</evidence>
<proteinExistence type="inferred from homology"/>
<dbReference type="InterPro" id="IPR036388">
    <property type="entry name" value="WH-like_DNA-bd_sf"/>
</dbReference>
<evidence type="ECO:0000256" key="1">
    <source>
        <dbReference type="ARBA" id="ARBA00009437"/>
    </source>
</evidence>
<dbReference type="FunFam" id="1.10.10.10:FF:000001">
    <property type="entry name" value="LysR family transcriptional regulator"/>
    <property type="match status" value="1"/>
</dbReference>
<keyword evidence="4" id="KW-0804">Transcription</keyword>
<dbReference type="Pfam" id="PF03466">
    <property type="entry name" value="LysR_substrate"/>
    <property type="match status" value="1"/>
</dbReference>
<sequence length="308" mass="34209">MELRLLRYFQAVAEELSFSKAAQKLRIAQPALSRAVRELEQELGADLLTRNKRSVKLTPAGSVLLNETGIILGLCDEAVRKVHRTVKGQEGELRLGYIGPPTQPFLTELLKEYRSRHPRVTVVLEERTPERVWEMVSKDRLDIGLTRPVAAGERIGLQTLRLRREAMCAVVPRSHELARLARVTWKMLQGLPLITLARREGVGLYDAVMLGCHKAGFAPRLAHTPSIVGTVLTYVEAGAGVGVVPESISAFNNSSDLIFKPLQPVQPVELVMVWNADQNNPAAHAFRTLMTEWLARKNGKQPLVPAGR</sequence>
<dbReference type="InterPro" id="IPR005119">
    <property type="entry name" value="LysR_subst-bd"/>
</dbReference>
<keyword evidence="2" id="KW-0805">Transcription regulation</keyword>
<name>A0A366HT70_9BACT</name>
<keyword evidence="3 6" id="KW-0238">DNA-binding</keyword>
<reference evidence="6 7" key="1">
    <citation type="submission" date="2018-06" db="EMBL/GenBank/DDBJ databases">
        <title>Genomic Encyclopedia of Type Strains, Phase IV (KMG-IV): sequencing the most valuable type-strain genomes for metagenomic binning, comparative biology and taxonomic classification.</title>
        <authorList>
            <person name="Goeker M."/>
        </authorList>
    </citation>
    <scope>NUCLEOTIDE SEQUENCE [LARGE SCALE GENOMIC DNA]</scope>
    <source>
        <strain evidence="6 7">DSM 25532</strain>
    </source>
</reference>
<dbReference type="InterPro" id="IPR000847">
    <property type="entry name" value="LysR_HTH_N"/>
</dbReference>
<protein>
    <submittedName>
        <fullName evidence="6">DNA-binding transcriptional LysR family regulator</fullName>
    </submittedName>
</protein>
<keyword evidence="7" id="KW-1185">Reference proteome</keyword>
<accession>A0A366HT70</accession>
<comment type="similarity">
    <text evidence="1">Belongs to the LysR transcriptional regulatory family.</text>
</comment>
<organism evidence="6 7">
    <name type="scientific">Roseimicrobium gellanilyticum</name>
    <dbReference type="NCBI Taxonomy" id="748857"/>
    <lineage>
        <taxon>Bacteria</taxon>
        <taxon>Pseudomonadati</taxon>
        <taxon>Verrucomicrobiota</taxon>
        <taxon>Verrucomicrobiia</taxon>
        <taxon>Verrucomicrobiales</taxon>
        <taxon>Verrucomicrobiaceae</taxon>
        <taxon>Roseimicrobium</taxon>
    </lineage>
</organism>
<feature type="domain" description="HTH lysR-type" evidence="5">
    <location>
        <begin position="1"/>
        <end position="58"/>
    </location>
</feature>
<dbReference type="SUPFAM" id="SSF46785">
    <property type="entry name" value="Winged helix' DNA-binding domain"/>
    <property type="match status" value="1"/>
</dbReference>
<dbReference type="Proteomes" id="UP000253426">
    <property type="component" value="Unassembled WGS sequence"/>
</dbReference>
<dbReference type="OrthoDB" id="108771at2"/>
<dbReference type="PROSITE" id="PS50931">
    <property type="entry name" value="HTH_LYSR"/>
    <property type="match status" value="1"/>
</dbReference>
<dbReference type="Pfam" id="PF00126">
    <property type="entry name" value="HTH_1"/>
    <property type="match status" value="1"/>
</dbReference>
<evidence type="ECO:0000256" key="4">
    <source>
        <dbReference type="ARBA" id="ARBA00023163"/>
    </source>
</evidence>
<dbReference type="AlphaFoldDB" id="A0A366HT70"/>
<dbReference type="CDD" id="cd08414">
    <property type="entry name" value="PBP2_LTTR_aromatics_like"/>
    <property type="match status" value="1"/>
</dbReference>
<dbReference type="RefSeq" id="WP_113956404.1">
    <property type="nucleotide sequence ID" value="NZ_QNRR01000001.1"/>
</dbReference>
<comment type="caution">
    <text evidence="6">The sequence shown here is derived from an EMBL/GenBank/DDBJ whole genome shotgun (WGS) entry which is preliminary data.</text>
</comment>